<dbReference type="GO" id="GO:0003676">
    <property type="term" value="F:nucleic acid binding"/>
    <property type="evidence" value="ECO:0007669"/>
    <property type="project" value="InterPro"/>
</dbReference>
<name>A0A4S8LE59_DENBC</name>
<feature type="compositionally biased region" description="Basic and acidic residues" evidence="1">
    <location>
        <begin position="142"/>
        <end position="158"/>
    </location>
</feature>
<dbReference type="PANTHER" id="PTHR35871:SF1">
    <property type="entry name" value="CXC1-LIKE CYSTEINE CLUSTER ASSOCIATED WITH KDZ TRANSPOSASES DOMAIN-CONTAINING PROTEIN"/>
    <property type="match status" value="1"/>
</dbReference>
<dbReference type="EMBL" id="ML179466">
    <property type="protein sequence ID" value="THU87050.1"/>
    <property type="molecule type" value="Genomic_DNA"/>
</dbReference>
<evidence type="ECO:0000313" key="2">
    <source>
        <dbReference type="EMBL" id="THU87050.1"/>
    </source>
</evidence>
<organism evidence="2 3">
    <name type="scientific">Dendrothele bispora (strain CBS 962.96)</name>
    <dbReference type="NCBI Taxonomy" id="1314807"/>
    <lineage>
        <taxon>Eukaryota</taxon>
        <taxon>Fungi</taxon>
        <taxon>Dikarya</taxon>
        <taxon>Basidiomycota</taxon>
        <taxon>Agaricomycotina</taxon>
        <taxon>Agaricomycetes</taxon>
        <taxon>Agaricomycetidae</taxon>
        <taxon>Agaricales</taxon>
        <taxon>Agaricales incertae sedis</taxon>
        <taxon>Dendrothele</taxon>
    </lineage>
</organism>
<protein>
    <recommendedName>
        <fullName evidence="4">Tc1-like transposase DDE domain-containing protein</fullName>
    </recommendedName>
</protein>
<feature type="compositionally biased region" description="Polar residues" evidence="1">
    <location>
        <begin position="100"/>
        <end position="140"/>
    </location>
</feature>
<reference evidence="2 3" key="1">
    <citation type="journal article" date="2019" name="Nat. Ecol. Evol.">
        <title>Megaphylogeny resolves global patterns of mushroom evolution.</title>
        <authorList>
            <person name="Varga T."/>
            <person name="Krizsan K."/>
            <person name="Foldi C."/>
            <person name="Dima B."/>
            <person name="Sanchez-Garcia M."/>
            <person name="Sanchez-Ramirez S."/>
            <person name="Szollosi G.J."/>
            <person name="Szarkandi J.G."/>
            <person name="Papp V."/>
            <person name="Albert L."/>
            <person name="Andreopoulos W."/>
            <person name="Angelini C."/>
            <person name="Antonin V."/>
            <person name="Barry K.W."/>
            <person name="Bougher N.L."/>
            <person name="Buchanan P."/>
            <person name="Buyck B."/>
            <person name="Bense V."/>
            <person name="Catcheside P."/>
            <person name="Chovatia M."/>
            <person name="Cooper J."/>
            <person name="Damon W."/>
            <person name="Desjardin D."/>
            <person name="Finy P."/>
            <person name="Geml J."/>
            <person name="Haridas S."/>
            <person name="Hughes K."/>
            <person name="Justo A."/>
            <person name="Karasinski D."/>
            <person name="Kautmanova I."/>
            <person name="Kiss B."/>
            <person name="Kocsube S."/>
            <person name="Kotiranta H."/>
            <person name="LaButti K.M."/>
            <person name="Lechner B.E."/>
            <person name="Liimatainen K."/>
            <person name="Lipzen A."/>
            <person name="Lukacs Z."/>
            <person name="Mihaltcheva S."/>
            <person name="Morgado L.N."/>
            <person name="Niskanen T."/>
            <person name="Noordeloos M.E."/>
            <person name="Ohm R.A."/>
            <person name="Ortiz-Santana B."/>
            <person name="Ovrebo C."/>
            <person name="Racz N."/>
            <person name="Riley R."/>
            <person name="Savchenko A."/>
            <person name="Shiryaev A."/>
            <person name="Soop K."/>
            <person name="Spirin V."/>
            <person name="Szebenyi C."/>
            <person name="Tomsovsky M."/>
            <person name="Tulloss R.E."/>
            <person name="Uehling J."/>
            <person name="Grigoriev I.V."/>
            <person name="Vagvolgyi C."/>
            <person name="Papp T."/>
            <person name="Martin F.M."/>
            <person name="Miettinen O."/>
            <person name="Hibbett D.S."/>
            <person name="Nagy L.G."/>
        </authorList>
    </citation>
    <scope>NUCLEOTIDE SEQUENCE [LARGE SCALE GENOMIC DNA]</scope>
    <source>
        <strain evidence="2 3">CBS 962.96</strain>
    </source>
</reference>
<proteinExistence type="predicted"/>
<dbReference type="OrthoDB" id="10039611at2759"/>
<dbReference type="PANTHER" id="PTHR35871">
    <property type="entry name" value="EXPRESSED PROTEIN"/>
    <property type="match status" value="1"/>
</dbReference>
<feature type="non-terminal residue" evidence="2">
    <location>
        <position position="1"/>
    </location>
</feature>
<feature type="region of interest" description="Disordered" evidence="1">
    <location>
        <begin position="1"/>
        <end position="158"/>
    </location>
</feature>
<dbReference type="InterPro" id="IPR036397">
    <property type="entry name" value="RNaseH_sf"/>
</dbReference>
<evidence type="ECO:0008006" key="4">
    <source>
        <dbReference type="Google" id="ProtNLM"/>
    </source>
</evidence>
<dbReference type="AlphaFoldDB" id="A0A4S8LE59"/>
<sequence>RPKEYIKGPDVMSKSTRTQERYRKAFSNQSKLDSFLYSGGSGSGNIIDLTSSPDASDLDNDSRSSVSSSEPVSTIPQRRKASRSPEVDSDPSDPPTTDTEQSLSAHSAHSADPTSPMHSASPTSDHYPSNPQSPLTSSHRSSTHESDKNMLLDHETDPAVEKEVEIEITHGVMMENDIEDLEDELDENVGKLPSDIRPWDELRDQLKNDLKMKKNRLSLSEVNKMMILVNFANLRLKGESRMQASEIVAKAWHNNEGKWFARRIRDLARHYQVFEQLPKEHRGGSRVNRSWLHREEVRSKISEYLRNLPTGKVTPRILCHHINTILFPELGIKPKSPISIRTARRWLINLGWTYTVVKKGVYMDGHERADVVQYRHETFLPLMKKYEERMACYELDDGKNLKKIPPKLESNEKELIPLFHDESAFHHNDHVTSLWLKTGQQPLRKKGRGRLIHVSEFINPETGRLTYTDENGKIIKDARKIIYPGSNGDPWWDTDQLLNQMETAIEVFELQFPGKQALFVFDNSSAHGSLPPDALKAFEMNKTDGGKQRRQKNTFIPTSNPNPALRGKFQSMVNDAGQPKGLENVLKERGFNVSGVRAKCKPVCPIESQGCCMARILSHEDDFRNQVSQLETLIKSRNHEIIFLPKFHCELNPIEMYWGWVKYRYREEDKVKFDDAKQAAVKWLDACPTETICRFINRSFRYMDAYRKGLTGKAAEWAVKRHKQHRTISQRAMMSVDAVLNT</sequence>
<dbReference type="Gene3D" id="3.30.420.10">
    <property type="entry name" value="Ribonuclease H-like superfamily/Ribonuclease H"/>
    <property type="match status" value="1"/>
</dbReference>
<dbReference type="Proteomes" id="UP000297245">
    <property type="component" value="Unassembled WGS sequence"/>
</dbReference>
<accession>A0A4S8LE59</accession>
<evidence type="ECO:0000256" key="1">
    <source>
        <dbReference type="SAM" id="MobiDB-lite"/>
    </source>
</evidence>
<gene>
    <name evidence="2" type="ORF">K435DRAFT_682354</name>
</gene>
<keyword evidence="3" id="KW-1185">Reference proteome</keyword>
<evidence type="ECO:0000313" key="3">
    <source>
        <dbReference type="Proteomes" id="UP000297245"/>
    </source>
</evidence>